<keyword evidence="5 8" id="KW-0812">Transmembrane</keyword>
<feature type="domain" description="ABC transmembrane type-2" evidence="9">
    <location>
        <begin position="134"/>
        <end position="370"/>
    </location>
</feature>
<evidence type="ECO:0000313" key="10">
    <source>
        <dbReference type="EMBL" id="TCO82441.1"/>
    </source>
</evidence>
<comment type="similarity">
    <text evidence="2">Belongs to the ABC-2 integral membrane protein family.</text>
</comment>
<dbReference type="Proteomes" id="UP000295765">
    <property type="component" value="Unassembled WGS sequence"/>
</dbReference>
<keyword evidence="7 8" id="KW-0472">Membrane</keyword>
<evidence type="ECO:0000256" key="2">
    <source>
        <dbReference type="ARBA" id="ARBA00007783"/>
    </source>
</evidence>
<dbReference type="AlphaFoldDB" id="A0A4R2L556"/>
<keyword evidence="3" id="KW-0813">Transport</keyword>
<keyword evidence="4" id="KW-1003">Cell membrane</keyword>
<dbReference type="GO" id="GO:0140359">
    <property type="term" value="F:ABC-type transporter activity"/>
    <property type="evidence" value="ECO:0007669"/>
    <property type="project" value="InterPro"/>
</dbReference>
<organism evidence="10 11">
    <name type="scientific">Plasticicumulans lactativorans</name>
    <dbReference type="NCBI Taxonomy" id="1133106"/>
    <lineage>
        <taxon>Bacteria</taxon>
        <taxon>Pseudomonadati</taxon>
        <taxon>Pseudomonadota</taxon>
        <taxon>Gammaproteobacteria</taxon>
        <taxon>Candidatus Competibacteraceae</taxon>
        <taxon>Plasticicumulans</taxon>
    </lineage>
</organism>
<evidence type="ECO:0000256" key="7">
    <source>
        <dbReference type="ARBA" id="ARBA00023136"/>
    </source>
</evidence>
<dbReference type="InterPro" id="IPR013525">
    <property type="entry name" value="ABC2_TM"/>
</dbReference>
<dbReference type="PANTHER" id="PTHR30294">
    <property type="entry name" value="MEMBRANE COMPONENT OF ABC TRANSPORTER YHHJ-RELATED"/>
    <property type="match status" value="1"/>
</dbReference>
<evidence type="ECO:0000313" key="11">
    <source>
        <dbReference type="Proteomes" id="UP000295765"/>
    </source>
</evidence>
<evidence type="ECO:0000256" key="4">
    <source>
        <dbReference type="ARBA" id="ARBA00022475"/>
    </source>
</evidence>
<feature type="transmembrane region" description="Helical" evidence="8">
    <location>
        <begin position="288"/>
        <end position="307"/>
    </location>
</feature>
<dbReference type="GO" id="GO:0005886">
    <property type="term" value="C:plasma membrane"/>
    <property type="evidence" value="ECO:0007669"/>
    <property type="project" value="UniProtKB-SubCell"/>
</dbReference>
<dbReference type="PROSITE" id="PS51012">
    <property type="entry name" value="ABC_TM2"/>
    <property type="match status" value="1"/>
</dbReference>
<proteinExistence type="inferred from homology"/>
<feature type="transmembrane region" description="Helical" evidence="8">
    <location>
        <begin position="257"/>
        <end position="282"/>
    </location>
</feature>
<evidence type="ECO:0000256" key="8">
    <source>
        <dbReference type="SAM" id="Phobius"/>
    </source>
</evidence>
<dbReference type="InterPro" id="IPR051449">
    <property type="entry name" value="ABC-2_transporter_component"/>
</dbReference>
<dbReference type="RefSeq" id="WP_243662572.1">
    <property type="nucleotide sequence ID" value="NZ_SLWY01000005.1"/>
</dbReference>
<evidence type="ECO:0000256" key="3">
    <source>
        <dbReference type="ARBA" id="ARBA00022448"/>
    </source>
</evidence>
<dbReference type="PANTHER" id="PTHR30294:SF47">
    <property type="entry name" value="INNER MEMBRANE TRANSPORT PERMEASE YHHJ"/>
    <property type="match status" value="1"/>
</dbReference>
<evidence type="ECO:0000256" key="6">
    <source>
        <dbReference type="ARBA" id="ARBA00022989"/>
    </source>
</evidence>
<feature type="transmembrane region" description="Helical" evidence="8">
    <location>
        <begin position="23"/>
        <end position="41"/>
    </location>
</feature>
<dbReference type="Gene3D" id="3.40.1710.10">
    <property type="entry name" value="abc type-2 transporter like domain"/>
    <property type="match status" value="1"/>
</dbReference>
<feature type="transmembrane region" description="Helical" evidence="8">
    <location>
        <begin position="226"/>
        <end position="245"/>
    </location>
</feature>
<protein>
    <submittedName>
        <fullName evidence="10">ABC-2 type transport system permease protein</fullName>
    </submittedName>
</protein>
<name>A0A4R2L556_9GAMM</name>
<evidence type="ECO:0000259" key="9">
    <source>
        <dbReference type="PROSITE" id="PS51012"/>
    </source>
</evidence>
<comment type="subcellular location">
    <subcellularLocation>
        <location evidence="1">Cell membrane</location>
        <topology evidence="1">Multi-pass membrane protein</topology>
    </subcellularLocation>
</comment>
<dbReference type="InterPro" id="IPR047817">
    <property type="entry name" value="ABC2_TM_bact-type"/>
</dbReference>
<sequence>MPATLRNIFFLGLKEFTSLGHDLVLMLLIVYSMSVLVFVSARATGIEVRNASIAFVDEDGGALARRLVDAPAPPYFQAPVALAPQDVDAALDGGHQTFVVDIPPRFEADVHAGRQPALQLNVDATAMSQAGIGSGYLERIINDEIAAYLGPADGAPAAAANATVRIAFNPNLYAHWFLGVMMVVNMVTMLAIILTGSALIREREQGTLEHLLVMPLTPFEIMASKVWATALVIVVAAGLSLTVVVQGLLQVPIRGSVPLFLGATLVYLFAVTAIGIFLATVARSMPQLGLLGLPIVFPMVMLSGSITPLDSMPAAIRTLMQFSPSTHYVAVAQGVLFRGAEFALVWRQLALVALIGGVFFTVAALRLRRTLALAG</sequence>
<keyword evidence="11" id="KW-1185">Reference proteome</keyword>
<dbReference type="EMBL" id="SLWY01000005">
    <property type="protein sequence ID" value="TCO82441.1"/>
    <property type="molecule type" value="Genomic_DNA"/>
</dbReference>
<dbReference type="Pfam" id="PF12698">
    <property type="entry name" value="ABC2_membrane_3"/>
    <property type="match status" value="1"/>
</dbReference>
<evidence type="ECO:0000256" key="5">
    <source>
        <dbReference type="ARBA" id="ARBA00022692"/>
    </source>
</evidence>
<feature type="transmembrane region" description="Helical" evidence="8">
    <location>
        <begin position="349"/>
        <end position="367"/>
    </location>
</feature>
<evidence type="ECO:0000256" key="1">
    <source>
        <dbReference type="ARBA" id="ARBA00004651"/>
    </source>
</evidence>
<gene>
    <name evidence="10" type="ORF">EV699_105232</name>
</gene>
<reference evidence="10 11" key="1">
    <citation type="submission" date="2019-03" db="EMBL/GenBank/DDBJ databases">
        <title>Genomic Encyclopedia of Type Strains, Phase IV (KMG-IV): sequencing the most valuable type-strain genomes for metagenomic binning, comparative biology and taxonomic classification.</title>
        <authorList>
            <person name="Goeker M."/>
        </authorList>
    </citation>
    <scope>NUCLEOTIDE SEQUENCE [LARGE SCALE GENOMIC DNA]</scope>
    <source>
        <strain evidence="10 11">DSM 25287</strain>
    </source>
</reference>
<accession>A0A4R2L556</accession>
<keyword evidence="6 8" id="KW-1133">Transmembrane helix</keyword>
<feature type="transmembrane region" description="Helical" evidence="8">
    <location>
        <begin position="176"/>
        <end position="200"/>
    </location>
</feature>
<comment type="caution">
    <text evidence="10">The sequence shown here is derived from an EMBL/GenBank/DDBJ whole genome shotgun (WGS) entry which is preliminary data.</text>
</comment>